<keyword evidence="2" id="KW-1185">Reference proteome</keyword>
<dbReference type="AlphaFoldDB" id="A0A4D9EJS1"/>
<name>A0A4D9EJS1_9SAUR</name>
<dbReference type="STRING" id="55544.A0A4D9EJS1"/>
<evidence type="ECO:0000313" key="1">
    <source>
        <dbReference type="EMBL" id="TFK08323.1"/>
    </source>
</evidence>
<dbReference type="EMBL" id="QXTE01000070">
    <property type="protein sequence ID" value="TFK08323.1"/>
    <property type="molecule type" value="Genomic_DNA"/>
</dbReference>
<gene>
    <name evidence="1" type="ORF">DR999_PMT08737</name>
</gene>
<accession>A0A4D9EJS1</accession>
<dbReference type="Gene3D" id="2.60.120.620">
    <property type="entry name" value="q2cbj1_9rhob like domain"/>
    <property type="match status" value="1"/>
</dbReference>
<reference evidence="1 2" key="1">
    <citation type="submission" date="2019-04" db="EMBL/GenBank/DDBJ databases">
        <title>Draft genome of the big-headed turtle Platysternon megacephalum.</title>
        <authorList>
            <person name="Gong S."/>
        </authorList>
    </citation>
    <scope>NUCLEOTIDE SEQUENCE [LARGE SCALE GENOMIC DNA]</scope>
    <source>
        <strain evidence="1">DO16091913</strain>
        <tissue evidence="1">Muscle</tissue>
    </source>
</reference>
<sequence length="145" mass="16795">MMYCQCRPDAPAAAKGLCEESTIKEMDLVEPKQQYDTFLEFSQTNSYHRNQWAVFPKSDFCLVIMTNLSKTGPAPLVWHRGRRCSKGKTDVCLFQTGGLILIHGEVVHKSELNSSEWSRHVYTFHLMEAKDTSWSKENWYTEIIQ</sequence>
<organism evidence="1 2">
    <name type="scientific">Platysternon megacephalum</name>
    <name type="common">big-headed turtle</name>
    <dbReference type="NCBI Taxonomy" id="55544"/>
    <lineage>
        <taxon>Eukaryota</taxon>
        <taxon>Metazoa</taxon>
        <taxon>Chordata</taxon>
        <taxon>Craniata</taxon>
        <taxon>Vertebrata</taxon>
        <taxon>Euteleostomi</taxon>
        <taxon>Archelosauria</taxon>
        <taxon>Testudinata</taxon>
        <taxon>Testudines</taxon>
        <taxon>Cryptodira</taxon>
        <taxon>Durocryptodira</taxon>
        <taxon>Testudinoidea</taxon>
        <taxon>Platysternidae</taxon>
        <taxon>Platysternon</taxon>
    </lineage>
</organism>
<dbReference type="SUPFAM" id="SSF51197">
    <property type="entry name" value="Clavaminate synthase-like"/>
    <property type="match status" value="1"/>
</dbReference>
<proteinExistence type="predicted"/>
<comment type="caution">
    <text evidence="1">The sequence shown here is derived from an EMBL/GenBank/DDBJ whole genome shotgun (WGS) entry which is preliminary data.</text>
</comment>
<dbReference type="Proteomes" id="UP000297703">
    <property type="component" value="Unassembled WGS sequence"/>
</dbReference>
<protein>
    <submittedName>
        <fullName evidence="1">Leucine-rich repeat-containing protein 63</fullName>
    </submittedName>
</protein>
<evidence type="ECO:0000313" key="2">
    <source>
        <dbReference type="Proteomes" id="UP000297703"/>
    </source>
</evidence>
<dbReference type="OrthoDB" id="445007at2759"/>
<reference evidence="1 2" key="2">
    <citation type="submission" date="2019-04" db="EMBL/GenBank/DDBJ databases">
        <title>The genome sequence of big-headed turtle.</title>
        <authorList>
            <person name="Gong S."/>
        </authorList>
    </citation>
    <scope>NUCLEOTIDE SEQUENCE [LARGE SCALE GENOMIC DNA]</scope>
    <source>
        <strain evidence="1">DO16091913</strain>
        <tissue evidence="1">Muscle</tissue>
    </source>
</reference>